<keyword evidence="1" id="KW-0378">Hydrolase</keyword>
<dbReference type="InterPro" id="IPR057023">
    <property type="entry name" value="PTP-SAK"/>
</dbReference>
<gene>
    <name evidence="3" type="ORF">C8J55DRAFT_515113</name>
</gene>
<dbReference type="AlphaFoldDB" id="A0A9W9AAC4"/>
<dbReference type="InterPro" id="IPR016130">
    <property type="entry name" value="Tyr_Pase_AS"/>
</dbReference>
<dbReference type="PANTHER" id="PTHR23339">
    <property type="entry name" value="TYROSINE SPECIFIC PROTEIN PHOSPHATASE AND DUAL SPECIFICITY PROTEIN PHOSPHATASE"/>
    <property type="match status" value="1"/>
</dbReference>
<evidence type="ECO:0000313" key="4">
    <source>
        <dbReference type="Proteomes" id="UP001150238"/>
    </source>
</evidence>
<dbReference type="PROSITE" id="PS00383">
    <property type="entry name" value="TYR_PHOSPHATASE_1"/>
    <property type="match status" value="1"/>
</dbReference>
<evidence type="ECO:0000256" key="1">
    <source>
        <dbReference type="ARBA" id="ARBA00022801"/>
    </source>
</evidence>
<dbReference type="Gene3D" id="3.90.190.10">
    <property type="entry name" value="Protein tyrosine phosphatase superfamily"/>
    <property type="match status" value="1"/>
</dbReference>
<reference evidence="3" key="1">
    <citation type="submission" date="2022-08" db="EMBL/GenBank/DDBJ databases">
        <authorList>
            <consortium name="DOE Joint Genome Institute"/>
            <person name="Min B."/>
            <person name="Riley R."/>
            <person name="Sierra-Patev S."/>
            <person name="Naranjo-Ortiz M."/>
            <person name="Looney B."/>
            <person name="Konkel Z."/>
            <person name="Slot J.C."/>
            <person name="Sakamoto Y."/>
            <person name="Steenwyk J.L."/>
            <person name="Rokas A."/>
            <person name="Carro J."/>
            <person name="Camarero S."/>
            <person name="Ferreira P."/>
            <person name="Molpeceres G."/>
            <person name="Ruiz-Duenas F.J."/>
            <person name="Serrano A."/>
            <person name="Henrissat B."/>
            <person name="Drula E."/>
            <person name="Hughes K.W."/>
            <person name="Mata J.L."/>
            <person name="Ishikawa N.K."/>
            <person name="Vargas-Isla R."/>
            <person name="Ushijima S."/>
            <person name="Smith C.A."/>
            <person name="Ahrendt S."/>
            <person name="Andreopoulos W."/>
            <person name="He G."/>
            <person name="Labutti K."/>
            <person name="Lipzen A."/>
            <person name="Ng V."/>
            <person name="Sandor L."/>
            <person name="Barry K."/>
            <person name="Martinez A.T."/>
            <person name="Xiao Y."/>
            <person name="Gibbons J.G."/>
            <person name="Terashima K."/>
            <person name="Hibbett D.S."/>
            <person name="Grigoriev I.V."/>
        </authorList>
    </citation>
    <scope>NUCLEOTIDE SEQUENCE</scope>
    <source>
        <strain evidence="3">Sp2 HRB7682 ss15</strain>
    </source>
</reference>
<dbReference type="Proteomes" id="UP001150238">
    <property type="component" value="Unassembled WGS sequence"/>
</dbReference>
<dbReference type="GO" id="GO:0016791">
    <property type="term" value="F:phosphatase activity"/>
    <property type="evidence" value="ECO:0007669"/>
    <property type="project" value="UniProtKB-ARBA"/>
</dbReference>
<dbReference type="InterPro" id="IPR050561">
    <property type="entry name" value="PTP"/>
</dbReference>
<accession>A0A9W9AAC4</accession>
<name>A0A9W9AAC4_9AGAR</name>
<dbReference type="PROSITE" id="PS50056">
    <property type="entry name" value="TYR_PHOSPHATASE_2"/>
    <property type="match status" value="1"/>
</dbReference>
<reference evidence="3" key="2">
    <citation type="journal article" date="2023" name="Proc. Natl. Acad. Sci. U.S.A.">
        <title>A global phylogenomic analysis of the shiitake genus Lentinula.</title>
        <authorList>
            <person name="Sierra-Patev S."/>
            <person name="Min B."/>
            <person name="Naranjo-Ortiz M."/>
            <person name="Looney B."/>
            <person name="Konkel Z."/>
            <person name="Slot J.C."/>
            <person name="Sakamoto Y."/>
            <person name="Steenwyk J.L."/>
            <person name="Rokas A."/>
            <person name="Carro J."/>
            <person name="Camarero S."/>
            <person name="Ferreira P."/>
            <person name="Molpeceres G."/>
            <person name="Ruiz-Duenas F.J."/>
            <person name="Serrano A."/>
            <person name="Henrissat B."/>
            <person name="Drula E."/>
            <person name="Hughes K.W."/>
            <person name="Mata J.L."/>
            <person name="Ishikawa N.K."/>
            <person name="Vargas-Isla R."/>
            <person name="Ushijima S."/>
            <person name="Smith C.A."/>
            <person name="Donoghue J."/>
            <person name="Ahrendt S."/>
            <person name="Andreopoulos W."/>
            <person name="He G."/>
            <person name="LaButti K."/>
            <person name="Lipzen A."/>
            <person name="Ng V."/>
            <person name="Riley R."/>
            <person name="Sandor L."/>
            <person name="Barry K."/>
            <person name="Martinez A.T."/>
            <person name="Xiao Y."/>
            <person name="Gibbons J.G."/>
            <person name="Terashima K."/>
            <person name="Grigoriev I.V."/>
            <person name="Hibbett D."/>
        </authorList>
    </citation>
    <scope>NUCLEOTIDE SEQUENCE</scope>
    <source>
        <strain evidence="3">Sp2 HRB7682 ss15</strain>
    </source>
</reference>
<protein>
    <submittedName>
        <fullName evidence="3">Protein-tyrosine phosphatase-like protein</fullName>
    </submittedName>
</protein>
<comment type="caution">
    <text evidence="3">The sequence shown here is derived from an EMBL/GenBank/DDBJ whole genome shotgun (WGS) entry which is preliminary data.</text>
</comment>
<dbReference type="EMBL" id="JANVFS010000018">
    <property type="protein sequence ID" value="KAJ4477634.1"/>
    <property type="molecule type" value="Genomic_DNA"/>
</dbReference>
<proteinExistence type="predicted"/>
<sequence>MSHYSAGIKKNNTRSDQRADQRLLAKMSPVDRPYPLNAVCPRPIPNSYWATPLLLACEYPWTPKNPYRPKLDALLKAGVRTFIDLTECGELSPYSNILCGRAALLGIDPATIEYHNFPIRDRSLPQSAEYMNSVLDVLRDNEVRARISAVHCRGGIGRTGMVIGCWLVQSGIAKDGDEALQIIAKEWCTVEKCKRFPHSPETGPQFQFVQQWMRRDRCGDHEIKEASLQKAQTVV</sequence>
<evidence type="ECO:0000259" key="2">
    <source>
        <dbReference type="PROSITE" id="PS50056"/>
    </source>
</evidence>
<dbReference type="SUPFAM" id="SSF52799">
    <property type="entry name" value="(Phosphotyrosine protein) phosphatases II"/>
    <property type="match status" value="1"/>
</dbReference>
<feature type="domain" description="Tyrosine specific protein phosphatases" evidence="2">
    <location>
        <begin position="128"/>
        <end position="172"/>
    </location>
</feature>
<dbReference type="Pfam" id="PF22784">
    <property type="entry name" value="PTP-SAK"/>
    <property type="match status" value="1"/>
</dbReference>
<organism evidence="3 4">
    <name type="scientific">Lentinula lateritia</name>
    <dbReference type="NCBI Taxonomy" id="40482"/>
    <lineage>
        <taxon>Eukaryota</taxon>
        <taxon>Fungi</taxon>
        <taxon>Dikarya</taxon>
        <taxon>Basidiomycota</taxon>
        <taxon>Agaricomycotina</taxon>
        <taxon>Agaricomycetes</taxon>
        <taxon>Agaricomycetidae</taxon>
        <taxon>Agaricales</taxon>
        <taxon>Marasmiineae</taxon>
        <taxon>Omphalotaceae</taxon>
        <taxon>Lentinula</taxon>
    </lineage>
</organism>
<evidence type="ECO:0000313" key="3">
    <source>
        <dbReference type="EMBL" id="KAJ4477634.1"/>
    </source>
</evidence>
<dbReference type="InterPro" id="IPR000387">
    <property type="entry name" value="Tyr_Pase_dom"/>
</dbReference>
<dbReference type="InterPro" id="IPR029021">
    <property type="entry name" value="Prot-tyrosine_phosphatase-like"/>
</dbReference>